<comment type="caution">
    <text evidence="1">The sequence shown here is derived from an EMBL/GenBank/DDBJ whole genome shotgun (WGS) entry which is preliminary data.</text>
</comment>
<dbReference type="RefSeq" id="WP_343772510.1">
    <property type="nucleotide sequence ID" value="NZ_BAAADV010000001.1"/>
</dbReference>
<protein>
    <recommendedName>
        <fullName evidence="3">Halobacterial output domain-containing protein</fullName>
    </recommendedName>
</protein>
<dbReference type="AlphaFoldDB" id="A0AAV3T6E9"/>
<keyword evidence="2" id="KW-1185">Reference proteome</keyword>
<evidence type="ECO:0000313" key="2">
    <source>
        <dbReference type="Proteomes" id="UP001500420"/>
    </source>
</evidence>
<dbReference type="Proteomes" id="UP001500420">
    <property type="component" value="Unassembled WGS sequence"/>
</dbReference>
<proteinExistence type="predicted"/>
<dbReference type="EMBL" id="BAAADV010000001">
    <property type="protein sequence ID" value="GAA0664876.1"/>
    <property type="molecule type" value="Genomic_DNA"/>
</dbReference>
<evidence type="ECO:0008006" key="3">
    <source>
        <dbReference type="Google" id="ProtNLM"/>
    </source>
</evidence>
<evidence type="ECO:0000313" key="1">
    <source>
        <dbReference type="EMBL" id="GAA0664876.1"/>
    </source>
</evidence>
<reference evidence="1 2" key="1">
    <citation type="journal article" date="2019" name="Int. J. Syst. Evol. Microbiol.">
        <title>The Global Catalogue of Microorganisms (GCM) 10K type strain sequencing project: providing services to taxonomists for standard genome sequencing and annotation.</title>
        <authorList>
            <consortium name="The Broad Institute Genomics Platform"/>
            <consortium name="The Broad Institute Genome Sequencing Center for Infectious Disease"/>
            <person name="Wu L."/>
            <person name="Ma J."/>
        </authorList>
    </citation>
    <scope>NUCLEOTIDE SEQUENCE [LARGE SCALE GENOMIC DNA]</scope>
    <source>
        <strain evidence="1 2">JCM 16328</strain>
    </source>
</reference>
<accession>A0AAV3T6E9</accession>
<name>A0AAV3T6E9_9EURY</name>
<sequence>MPISNSPEHVDFDAEAAIAAAREESDDRVLVGAEYTVDEFQMLYASDRVLDEYESTAALDDVAERLHSYMHVDFTERELFEDLYPPAEETRGFVTYTDYTTVVRVLDGMEGLYVSFEPEVAVTPIVDEIVEIIRD</sequence>
<organism evidence="1 2">
    <name type="scientific">Natronoarchaeum mannanilyticum</name>
    <dbReference type="NCBI Taxonomy" id="926360"/>
    <lineage>
        <taxon>Archaea</taxon>
        <taxon>Methanobacteriati</taxon>
        <taxon>Methanobacteriota</taxon>
        <taxon>Stenosarchaea group</taxon>
        <taxon>Halobacteria</taxon>
        <taxon>Halobacteriales</taxon>
        <taxon>Natronoarchaeaceae</taxon>
    </lineage>
</organism>
<gene>
    <name evidence="1" type="ORF">GCM10009020_07280</name>
</gene>